<keyword evidence="2" id="KW-1185">Reference proteome</keyword>
<name>A0AA39N5Y8_9AGAR</name>
<sequence length="83" mass="9385">MNFKFMPGDLTPAFIDTYFMCLKNFLPVLHRPTFDESLREGLHDRNFQFGGVVLVVGALGSKYVDDPRGLIDDEQSKASSGWK</sequence>
<protein>
    <submittedName>
        <fullName evidence="1">Uncharacterized protein</fullName>
    </submittedName>
</protein>
<gene>
    <name evidence="1" type="ORF">IW261DRAFT_1293356</name>
</gene>
<dbReference type="CDD" id="cd12148">
    <property type="entry name" value="fungal_TF_MHR"/>
    <property type="match status" value="1"/>
</dbReference>
<reference evidence="1" key="1">
    <citation type="submission" date="2023-06" db="EMBL/GenBank/DDBJ databases">
        <authorList>
            <consortium name="Lawrence Berkeley National Laboratory"/>
            <person name="Ahrendt S."/>
            <person name="Sahu N."/>
            <person name="Indic B."/>
            <person name="Wong-Bajracharya J."/>
            <person name="Merenyi Z."/>
            <person name="Ke H.-M."/>
            <person name="Monk M."/>
            <person name="Kocsube S."/>
            <person name="Drula E."/>
            <person name="Lipzen A."/>
            <person name="Balint B."/>
            <person name="Henrissat B."/>
            <person name="Andreopoulos B."/>
            <person name="Martin F.M."/>
            <person name="Harder C.B."/>
            <person name="Rigling D."/>
            <person name="Ford K.L."/>
            <person name="Foster G.D."/>
            <person name="Pangilinan J."/>
            <person name="Papanicolaou A."/>
            <person name="Barry K."/>
            <person name="LaButti K."/>
            <person name="Viragh M."/>
            <person name="Koriabine M."/>
            <person name="Yan M."/>
            <person name="Riley R."/>
            <person name="Champramary S."/>
            <person name="Plett K.L."/>
            <person name="Tsai I.J."/>
            <person name="Slot J."/>
            <person name="Sipos G."/>
            <person name="Plett J."/>
            <person name="Nagy L.G."/>
            <person name="Grigoriev I.V."/>
        </authorList>
    </citation>
    <scope>NUCLEOTIDE SEQUENCE</scope>
    <source>
        <strain evidence="1">ICMP 16352</strain>
    </source>
</reference>
<accession>A0AA39N5Y8</accession>
<dbReference type="AlphaFoldDB" id="A0AA39N5Y8"/>
<comment type="caution">
    <text evidence="1">The sequence shown here is derived from an EMBL/GenBank/DDBJ whole genome shotgun (WGS) entry which is preliminary data.</text>
</comment>
<organism evidence="1 2">
    <name type="scientific">Armillaria novae-zelandiae</name>
    <dbReference type="NCBI Taxonomy" id="153914"/>
    <lineage>
        <taxon>Eukaryota</taxon>
        <taxon>Fungi</taxon>
        <taxon>Dikarya</taxon>
        <taxon>Basidiomycota</taxon>
        <taxon>Agaricomycotina</taxon>
        <taxon>Agaricomycetes</taxon>
        <taxon>Agaricomycetidae</taxon>
        <taxon>Agaricales</taxon>
        <taxon>Marasmiineae</taxon>
        <taxon>Physalacriaceae</taxon>
        <taxon>Armillaria</taxon>
    </lineage>
</organism>
<proteinExistence type="predicted"/>
<evidence type="ECO:0000313" key="2">
    <source>
        <dbReference type="Proteomes" id="UP001175227"/>
    </source>
</evidence>
<feature type="non-terminal residue" evidence="1">
    <location>
        <position position="83"/>
    </location>
</feature>
<dbReference type="Proteomes" id="UP001175227">
    <property type="component" value="Unassembled WGS sequence"/>
</dbReference>
<evidence type="ECO:0000313" key="1">
    <source>
        <dbReference type="EMBL" id="KAK0458688.1"/>
    </source>
</evidence>
<dbReference type="EMBL" id="JAUEPR010000300">
    <property type="protein sequence ID" value="KAK0458688.1"/>
    <property type="molecule type" value="Genomic_DNA"/>
</dbReference>